<dbReference type="EMBL" id="CADCWN010000327">
    <property type="protein sequence ID" value="CAA9587386.1"/>
    <property type="molecule type" value="Genomic_DNA"/>
</dbReference>
<organism evidence="1">
    <name type="scientific">uncultured Thermomicrobiales bacterium</name>
    <dbReference type="NCBI Taxonomy" id="1645740"/>
    <lineage>
        <taxon>Bacteria</taxon>
        <taxon>Pseudomonadati</taxon>
        <taxon>Thermomicrobiota</taxon>
        <taxon>Thermomicrobia</taxon>
        <taxon>Thermomicrobiales</taxon>
        <taxon>environmental samples</taxon>
    </lineage>
</organism>
<reference evidence="1" key="1">
    <citation type="submission" date="2020-02" db="EMBL/GenBank/DDBJ databases">
        <authorList>
            <person name="Meier V. D."/>
        </authorList>
    </citation>
    <scope>NUCLEOTIDE SEQUENCE</scope>
    <source>
        <strain evidence="1">AVDCRST_MAG18</strain>
    </source>
</reference>
<proteinExistence type="predicted"/>
<dbReference type="AlphaFoldDB" id="A0A6J4VUT5"/>
<evidence type="ECO:0000313" key="1">
    <source>
        <dbReference type="EMBL" id="CAA9587386.1"/>
    </source>
</evidence>
<gene>
    <name evidence="1" type="ORF">AVDCRST_MAG18-4116</name>
</gene>
<sequence length="93" mass="9929">MERGGACFWATGLPQATKETADSEDKLISPGDQLVLVSAGRLQPRIAVVRVQDGLDGAPSRECRLWVVVHRIVHGIAPADRDGRSGGESHTAE</sequence>
<protein>
    <submittedName>
        <fullName evidence="1">Uncharacterized protein</fullName>
    </submittedName>
</protein>
<name>A0A6J4VUT5_9BACT</name>
<accession>A0A6J4VUT5</accession>